<dbReference type="RefSeq" id="WP_204938591.1">
    <property type="nucleotide sequence ID" value="NZ_BAAAUM010000001.1"/>
</dbReference>
<evidence type="ECO:0000256" key="3">
    <source>
        <dbReference type="ARBA" id="ARBA00023163"/>
    </source>
</evidence>
<dbReference type="PANTHER" id="PTHR30146">
    <property type="entry name" value="LACI-RELATED TRANSCRIPTIONAL REPRESSOR"/>
    <property type="match status" value="1"/>
</dbReference>
<dbReference type="InterPro" id="IPR028082">
    <property type="entry name" value="Peripla_BP_I"/>
</dbReference>
<dbReference type="Pfam" id="PF00356">
    <property type="entry name" value="LacI"/>
    <property type="match status" value="1"/>
</dbReference>
<dbReference type="PANTHER" id="PTHR30146:SF109">
    <property type="entry name" value="HTH-TYPE TRANSCRIPTIONAL REGULATOR GALS"/>
    <property type="match status" value="1"/>
</dbReference>
<comment type="caution">
    <text evidence="5">The sequence shown here is derived from an EMBL/GenBank/DDBJ whole genome shotgun (WGS) entry which is preliminary data.</text>
</comment>
<evidence type="ECO:0000313" key="6">
    <source>
        <dbReference type="Proteomes" id="UP001142325"/>
    </source>
</evidence>
<dbReference type="Proteomes" id="UP001142325">
    <property type="component" value="Unassembled WGS sequence"/>
</dbReference>
<dbReference type="InterPro" id="IPR000843">
    <property type="entry name" value="HTH_LacI"/>
</dbReference>
<dbReference type="SUPFAM" id="SSF53822">
    <property type="entry name" value="Periplasmic binding protein-like I"/>
    <property type="match status" value="1"/>
</dbReference>
<evidence type="ECO:0000259" key="4">
    <source>
        <dbReference type="PROSITE" id="PS50932"/>
    </source>
</evidence>
<keyword evidence="3" id="KW-0804">Transcription</keyword>
<keyword evidence="6" id="KW-1185">Reference proteome</keyword>
<dbReference type="GO" id="GO:0000976">
    <property type="term" value="F:transcription cis-regulatory region binding"/>
    <property type="evidence" value="ECO:0007669"/>
    <property type="project" value="TreeGrafter"/>
</dbReference>
<dbReference type="AlphaFoldDB" id="A0A9W6HQQ0"/>
<accession>A0A9W6HQQ0</accession>
<keyword evidence="1" id="KW-0805">Transcription regulation</keyword>
<dbReference type="InterPro" id="IPR010982">
    <property type="entry name" value="Lambda_DNA-bd_dom_sf"/>
</dbReference>
<dbReference type="Gene3D" id="3.40.50.2300">
    <property type="match status" value="2"/>
</dbReference>
<dbReference type="Pfam" id="PF13377">
    <property type="entry name" value="Peripla_BP_3"/>
    <property type="match status" value="1"/>
</dbReference>
<dbReference type="InterPro" id="IPR046335">
    <property type="entry name" value="LacI/GalR-like_sensor"/>
</dbReference>
<dbReference type="GO" id="GO:0003700">
    <property type="term" value="F:DNA-binding transcription factor activity"/>
    <property type="evidence" value="ECO:0007669"/>
    <property type="project" value="TreeGrafter"/>
</dbReference>
<sequence length="342" mass="35597">MVVTVYDVAQATGLSIASVSRALNGRPGVSAATSERIVKIAADMGYQPNEVARSLVAKATQTIALLVPDITNPFFPELVKGVQSVADEGDQLLLLLDAPSDPHRLADRLAALRRKQVDGVIVVASELDSADDDLFHGIPGVFLDRAGSGSAPSVSVDQEQAAYLATRHLISRGHRRIAHVLGPENLAVSALRRRGWERACHEAGLPADDDLVFHGDFLEEGGFHAAEQILDARDGITAVFAANDLSAIGVLACCAARGVSVPEDLSVIGLDGIELARFTAPALTTVAQPIRELGERACALLLDVISGAPAGDVVLPVRLIDGASVQAHSGDGGGSPTNGGQR</sequence>
<dbReference type="EMBL" id="BSET01000001">
    <property type="protein sequence ID" value="GLK00914.1"/>
    <property type="molecule type" value="Genomic_DNA"/>
</dbReference>
<dbReference type="PROSITE" id="PS50932">
    <property type="entry name" value="HTH_LACI_2"/>
    <property type="match status" value="1"/>
</dbReference>
<dbReference type="CDD" id="cd01392">
    <property type="entry name" value="HTH_LacI"/>
    <property type="match status" value="1"/>
</dbReference>
<proteinExistence type="predicted"/>
<gene>
    <name evidence="5" type="primary">rbsR_1</name>
    <name evidence="5" type="ORF">GCM10017596_06290</name>
</gene>
<evidence type="ECO:0000313" key="5">
    <source>
        <dbReference type="EMBL" id="GLK00914.1"/>
    </source>
</evidence>
<dbReference type="SUPFAM" id="SSF47413">
    <property type="entry name" value="lambda repressor-like DNA-binding domains"/>
    <property type="match status" value="1"/>
</dbReference>
<feature type="domain" description="HTH lacI-type" evidence="4">
    <location>
        <begin position="3"/>
        <end position="57"/>
    </location>
</feature>
<dbReference type="Gene3D" id="1.10.260.40">
    <property type="entry name" value="lambda repressor-like DNA-binding domains"/>
    <property type="match status" value="1"/>
</dbReference>
<name>A0A9W6HQQ0_9MICO</name>
<evidence type="ECO:0000256" key="1">
    <source>
        <dbReference type="ARBA" id="ARBA00023015"/>
    </source>
</evidence>
<organism evidence="5 6">
    <name type="scientific">Microbacterium keratanolyticum</name>
    <dbReference type="NCBI Taxonomy" id="67574"/>
    <lineage>
        <taxon>Bacteria</taxon>
        <taxon>Bacillati</taxon>
        <taxon>Actinomycetota</taxon>
        <taxon>Actinomycetes</taxon>
        <taxon>Micrococcales</taxon>
        <taxon>Microbacteriaceae</taxon>
        <taxon>Microbacterium</taxon>
    </lineage>
</organism>
<reference evidence="5" key="2">
    <citation type="submission" date="2023-01" db="EMBL/GenBank/DDBJ databases">
        <authorList>
            <person name="Sun Q."/>
            <person name="Evtushenko L."/>
        </authorList>
    </citation>
    <scope>NUCLEOTIDE SEQUENCE</scope>
    <source>
        <strain evidence="5">VKM Ac-1958</strain>
    </source>
</reference>
<dbReference type="SMART" id="SM00354">
    <property type="entry name" value="HTH_LACI"/>
    <property type="match status" value="1"/>
</dbReference>
<evidence type="ECO:0000256" key="2">
    <source>
        <dbReference type="ARBA" id="ARBA00023125"/>
    </source>
</evidence>
<dbReference type="CDD" id="cd06267">
    <property type="entry name" value="PBP1_LacI_sugar_binding-like"/>
    <property type="match status" value="1"/>
</dbReference>
<reference evidence="5" key="1">
    <citation type="journal article" date="2014" name="Int. J. Syst. Evol. Microbiol.">
        <title>Complete genome sequence of Corynebacterium casei LMG S-19264T (=DSM 44701T), isolated from a smear-ripened cheese.</title>
        <authorList>
            <consortium name="US DOE Joint Genome Institute (JGI-PGF)"/>
            <person name="Walter F."/>
            <person name="Albersmeier A."/>
            <person name="Kalinowski J."/>
            <person name="Ruckert C."/>
        </authorList>
    </citation>
    <scope>NUCLEOTIDE SEQUENCE</scope>
    <source>
        <strain evidence="5">VKM Ac-1958</strain>
    </source>
</reference>
<protein>
    <submittedName>
        <fullName evidence="5">LacI family transcriptional regulator</fullName>
    </submittedName>
</protein>
<keyword evidence="2" id="KW-0238">DNA-binding</keyword>